<gene>
    <name evidence="6" type="ORF">BU23DRAFT_581385</name>
</gene>
<dbReference type="Proteomes" id="UP000800036">
    <property type="component" value="Unassembled WGS sequence"/>
</dbReference>
<evidence type="ECO:0000313" key="7">
    <source>
        <dbReference type="Proteomes" id="UP000800036"/>
    </source>
</evidence>
<evidence type="ECO:0000259" key="5">
    <source>
        <dbReference type="PROSITE" id="PS50048"/>
    </source>
</evidence>
<dbReference type="GO" id="GO:0005634">
    <property type="term" value="C:nucleus"/>
    <property type="evidence" value="ECO:0007669"/>
    <property type="project" value="UniProtKB-SubCell"/>
</dbReference>
<feature type="compositionally biased region" description="Basic and acidic residues" evidence="4">
    <location>
        <begin position="122"/>
        <end position="133"/>
    </location>
</feature>
<keyword evidence="3" id="KW-0539">Nucleus</keyword>
<comment type="subcellular location">
    <subcellularLocation>
        <location evidence="1">Nucleus</location>
    </subcellularLocation>
</comment>
<dbReference type="CDD" id="cd12148">
    <property type="entry name" value="fungal_TF_MHR"/>
    <property type="match status" value="1"/>
</dbReference>
<feature type="region of interest" description="Disordered" evidence="4">
    <location>
        <begin position="107"/>
        <end position="155"/>
    </location>
</feature>
<feature type="compositionally biased region" description="Polar residues" evidence="4">
    <location>
        <begin position="1"/>
        <end position="11"/>
    </location>
</feature>
<keyword evidence="7" id="KW-1185">Reference proteome</keyword>
<dbReference type="PROSITE" id="PS50048">
    <property type="entry name" value="ZN2_CY6_FUNGAL_2"/>
    <property type="match status" value="1"/>
</dbReference>
<proteinExistence type="predicted"/>
<dbReference type="EMBL" id="ML976691">
    <property type="protein sequence ID" value="KAF1971881.1"/>
    <property type="molecule type" value="Genomic_DNA"/>
</dbReference>
<accession>A0A6A5V3P9</accession>
<dbReference type="OrthoDB" id="424974at2759"/>
<dbReference type="InterPro" id="IPR036864">
    <property type="entry name" value="Zn2-C6_fun-type_DNA-bd_sf"/>
</dbReference>
<dbReference type="Pfam" id="PF04082">
    <property type="entry name" value="Fungal_trans"/>
    <property type="match status" value="1"/>
</dbReference>
<sequence>MTDSSRPNSAPHSPGVAPKHPGGRHRVISSCLTCRRRKVKCDHVHPVCGACTRGNHVCTYASDQMLGLPVGSSGSRISKPPLTSNGKSSKNGDVQARLDRLEKLLEKAVSGQPPTQQPPRYCAREEQHGHESELSPSASSQTSQGAGISSDNNHGTLLVDGGQSKFVSSLHYALLAEEIQDIKALLGDKTDENQDVPTQNNLIHFIGLGRARSGVSLEMLMPESQAQQEALLDIHFSNVDPVVRITHRPTLVKKLATYAHDRHPLVFAIFYSAINSLSLAVVESRFGESRDDLMAKYELGVEIGLARANYLTSPSLEVLQAFILWLTCITREEDMGKAWALLGIAIRIALNQGLHRDPSLFPSGTFDAVTVELRRRLWHQICSLEFRAAEAKGQEPGIAEDDYTTLLPRNLEDEDLVEGESQGATPYNEERWTTMSYQLIRFIGARASRRIIKSTYRLERRMLESGLHGTSGPDAAMELQSIYQQIQNMVEEMHEENYRKFLRFASRDVPIQRLSLHLASLLEWRCYVLFWLRMPRAFRDVVFPIDVRKSIFEKSVNMIETLNGASADVDAARFQWHIGGHAAFQAIMHALSELRNPLFEAPDRHRAIRALQLSRLLKEENHTKPWQAVKSMIDRLIEEQGSRQSSQSGAPPLTYSNAPQATTSLSLNGLHAYPQPVNSYPSSQLSQSMMAPVEEPQPQMLPQLQAVEQMNSHWNDINFDNIIGGMPADGELPEFDFGFWGDPINFGSEPVNFPMDGGYPTTWPG</sequence>
<evidence type="ECO:0000256" key="2">
    <source>
        <dbReference type="ARBA" id="ARBA00022723"/>
    </source>
</evidence>
<protein>
    <recommendedName>
        <fullName evidence="5">Zn(2)-C6 fungal-type domain-containing protein</fullName>
    </recommendedName>
</protein>
<reference evidence="6" key="1">
    <citation type="journal article" date="2020" name="Stud. Mycol.">
        <title>101 Dothideomycetes genomes: a test case for predicting lifestyles and emergence of pathogens.</title>
        <authorList>
            <person name="Haridas S."/>
            <person name="Albert R."/>
            <person name="Binder M."/>
            <person name="Bloem J."/>
            <person name="Labutti K."/>
            <person name="Salamov A."/>
            <person name="Andreopoulos B."/>
            <person name="Baker S."/>
            <person name="Barry K."/>
            <person name="Bills G."/>
            <person name="Bluhm B."/>
            <person name="Cannon C."/>
            <person name="Castanera R."/>
            <person name="Culley D."/>
            <person name="Daum C."/>
            <person name="Ezra D."/>
            <person name="Gonzalez J."/>
            <person name="Henrissat B."/>
            <person name="Kuo A."/>
            <person name="Liang C."/>
            <person name="Lipzen A."/>
            <person name="Lutzoni F."/>
            <person name="Magnuson J."/>
            <person name="Mondo S."/>
            <person name="Nolan M."/>
            <person name="Ohm R."/>
            <person name="Pangilinan J."/>
            <person name="Park H.-J."/>
            <person name="Ramirez L."/>
            <person name="Alfaro M."/>
            <person name="Sun H."/>
            <person name="Tritt A."/>
            <person name="Yoshinaga Y."/>
            <person name="Zwiers L.-H."/>
            <person name="Turgeon B."/>
            <person name="Goodwin S."/>
            <person name="Spatafora J."/>
            <person name="Crous P."/>
            <person name="Grigoriev I."/>
        </authorList>
    </citation>
    <scope>NUCLEOTIDE SEQUENCE</scope>
    <source>
        <strain evidence="6">CBS 107.79</strain>
    </source>
</reference>
<dbReference type="PANTHER" id="PTHR31001">
    <property type="entry name" value="UNCHARACTERIZED TRANSCRIPTIONAL REGULATORY PROTEIN"/>
    <property type="match status" value="1"/>
</dbReference>
<feature type="compositionally biased region" description="Polar residues" evidence="4">
    <location>
        <begin position="134"/>
        <end position="155"/>
    </location>
</feature>
<dbReference type="GO" id="GO:0008270">
    <property type="term" value="F:zinc ion binding"/>
    <property type="evidence" value="ECO:0007669"/>
    <property type="project" value="InterPro"/>
</dbReference>
<evidence type="ECO:0000256" key="3">
    <source>
        <dbReference type="ARBA" id="ARBA00023242"/>
    </source>
</evidence>
<dbReference type="PANTHER" id="PTHR31001:SF77">
    <property type="entry name" value="TRANSCRIPTION FACTOR, PUTATIVE (AFU_ORTHOLOGUE AFUA_3G12940)-RELATED"/>
    <property type="match status" value="1"/>
</dbReference>
<dbReference type="SMART" id="SM00906">
    <property type="entry name" value="Fungal_trans"/>
    <property type="match status" value="1"/>
</dbReference>
<dbReference type="InterPro" id="IPR050613">
    <property type="entry name" value="Sec_Metabolite_Reg"/>
</dbReference>
<evidence type="ECO:0000313" key="6">
    <source>
        <dbReference type="EMBL" id="KAF1971881.1"/>
    </source>
</evidence>
<dbReference type="GO" id="GO:0006351">
    <property type="term" value="P:DNA-templated transcription"/>
    <property type="evidence" value="ECO:0007669"/>
    <property type="project" value="InterPro"/>
</dbReference>
<dbReference type="Gene3D" id="4.10.240.10">
    <property type="entry name" value="Zn(2)-C6 fungal-type DNA-binding domain"/>
    <property type="match status" value="1"/>
</dbReference>
<dbReference type="GO" id="GO:0003677">
    <property type="term" value="F:DNA binding"/>
    <property type="evidence" value="ECO:0007669"/>
    <property type="project" value="InterPro"/>
</dbReference>
<dbReference type="AlphaFoldDB" id="A0A6A5V3P9"/>
<evidence type="ECO:0000256" key="1">
    <source>
        <dbReference type="ARBA" id="ARBA00004123"/>
    </source>
</evidence>
<dbReference type="InterPro" id="IPR001138">
    <property type="entry name" value="Zn2Cys6_DnaBD"/>
</dbReference>
<evidence type="ECO:0000256" key="4">
    <source>
        <dbReference type="SAM" id="MobiDB-lite"/>
    </source>
</evidence>
<feature type="domain" description="Zn(2)-C6 fungal-type" evidence="5">
    <location>
        <begin position="30"/>
        <end position="60"/>
    </location>
</feature>
<feature type="region of interest" description="Disordered" evidence="4">
    <location>
        <begin position="1"/>
        <end position="24"/>
    </location>
</feature>
<dbReference type="SMART" id="SM00066">
    <property type="entry name" value="GAL4"/>
    <property type="match status" value="1"/>
</dbReference>
<name>A0A6A5V3P9_9PLEO</name>
<dbReference type="SUPFAM" id="SSF57701">
    <property type="entry name" value="Zn2/Cys6 DNA-binding domain"/>
    <property type="match status" value="1"/>
</dbReference>
<dbReference type="GO" id="GO:0000981">
    <property type="term" value="F:DNA-binding transcription factor activity, RNA polymerase II-specific"/>
    <property type="evidence" value="ECO:0007669"/>
    <property type="project" value="InterPro"/>
</dbReference>
<feature type="region of interest" description="Disordered" evidence="4">
    <location>
        <begin position="638"/>
        <end position="660"/>
    </location>
</feature>
<dbReference type="CDD" id="cd00067">
    <property type="entry name" value="GAL4"/>
    <property type="match status" value="1"/>
</dbReference>
<feature type="region of interest" description="Disordered" evidence="4">
    <location>
        <begin position="71"/>
        <end position="93"/>
    </location>
</feature>
<dbReference type="Pfam" id="PF00172">
    <property type="entry name" value="Zn_clus"/>
    <property type="match status" value="1"/>
</dbReference>
<dbReference type="InterPro" id="IPR007219">
    <property type="entry name" value="XnlR_reg_dom"/>
</dbReference>
<dbReference type="PROSITE" id="PS00463">
    <property type="entry name" value="ZN2_CY6_FUNGAL_1"/>
    <property type="match status" value="1"/>
</dbReference>
<organism evidence="6 7">
    <name type="scientific">Bimuria novae-zelandiae CBS 107.79</name>
    <dbReference type="NCBI Taxonomy" id="1447943"/>
    <lineage>
        <taxon>Eukaryota</taxon>
        <taxon>Fungi</taxon>
        <taxon>Dikarya</taxon>
        <taxon>Ascomycota</taxon>
        <taxon>Pezizomycotina</taxon>
        <taxon>Dothideomycetes</taxon>
        <taxon>Pleosporomycetidae</taxon>
        <taxon>Pleosporales</taxon>
        <taxon>Massarineae</taxon>
        <taxon>Didymosphaeriaceae</taxon>
        <taxon>Bimuria</taxon>
    </lineage>
</organism>
<feature type="compositionally biased region" description="Polar residues" evidence="4">
    <location>
        <begin position="72"/>
        <end position="92"/>
    </location>
</feature>
<keyword evidence="2" id="KW-0479">Metal-binding</keyword>